<protein>
    <submittedName>
        <fullName evidence="2">Uncharacterized protein</fullName>
    </submittedName>
</protein>
<feature type="region of interest" description="Disordered" evidence="1">
    <location>
        <begin position="108"/>
        <end position="127"/>
    </location>
</feature>
<comment type="caution">
    <text evidence="2">The sequence shown here is derived from an EMBL/GenBank/DDBJ whole genome shotgun (WGS) entry which is preliminary data.</text>
</comment>
<feature type="region of interest" description="Disordered" evidence="1">
    <location>
        <begin position="1"/>
        <end position="35"/>
    </location>
</feature>
<name>A0AAI8YZ66_9PEZI</name>
<gene>
    <name evidence="2" type="ORF">LECACI_7A004667</name>
</gene>
<evidence type="ECO:0000313" key="3">
    <source>
        <dbReference type="Proteomes" id="UP001296104"/>
    </source>
</evidence>
<evidence type="ECO:0000256" key="1">
    <source>
        <dbReference type="SAM" id="MobiDB-lite"/>
    </source>
</evidence>
<dbReference type="EMBL" id="CAVMBE010000026">
    <property type="protein sequence ID" value="CAK4018604.1"/>
    <property type="molecule type" value="Genomic_DNA"/>
</dbReference>
<organism evidence="2 3">
    <name type="scientific">Lecanosticta acicola</name>
    <dbReference type="NCBI Taxonomy" id="111012"/>
    <lineage>
        <taxon>Eukaryota</taxon>
        <taxon>Fungi</taxon>
        <taxon>Dikarya</taxon>
        <taxon>Ascomycota</taxon>
        <taxon>Pezizomycotina</taxon>
        <taxon>Dothideomycetes</taxon>
        <taxon>Dothideomycetidae</taxon>
        <taxon>Mycosphaerellales</taxon>
        <taxon>Mycosphaerellaceae</taxon>
        <taxon>Lecanosticta</taxon>
    </lineage>
</organism>
<evidence type="ECO:0000313" key="2">
    <source>
        <dbReference type="EMBL" id="CAK4018604.1"/>
    </source>
</evidence>
<reference evidence="2" key="1">
    <citation type="submission" date="2023-11" db="EMBL/GenBank/DDBJ databases">
        <authorList>
            <person name="Alioto T."/>
            <person name="Alioto T."/>
            <person name="Gomez Garrido J."/>
        </authorList>
    </citation>
    <scope>NUCLEOTIDE SEQUENCE</scope>
</reference>
<feature type="compositionally biased region" description="Basic residues" evidence="1">
    <location>
        <begin position="114"/>
        <end position="127"/>
    </location>
</feature>
<dbReference type="Proteomes" id="UP001296104">
    <property type="component" value="Unassembled WGS sequence"/>
</dbReference>
<accession>A0AAI8YZ66</accession>
<keyword evidence="3" id="KW-1185">Reference proteome</keyword>
<dbReference type="AlphaFoldDB" id="A0AAI8YZ66"/>
<proteinExistence type="predicted"/>
<sequence length="127" mass="13766">MSNNAFNVLAEKSGAVPRASAVASAPTNTGHNEGTSYSISAEEAESFDTVAASAKKEKQPAPPPVVAKEVEYVPFVHTINSTGESTVTWFEKKQPQTIKKHDVADDGEKTLVLKNRKVKQQQKKNNK</sequence>
<feature type="compositionally biased region" description="Low complexity" evidence="1">
    <location>
        <begin position="15"/>
        <end position="26"/>
    </location>
</feature>